<organism evidence="1 2">
    <name type="scientific">Alternaria alternata</name>
    <name type="common">Alternaria rot fungus</name>
    <name type="synonym">Torula alternata</name>
    <dbReference type="NCBI Taxonomy" id="5599"/>
    <lineage>
        <taxon>Eukaryota</taxon>
        <taxon>Fungi</taxon>
        <taxon>Dikarya</taxon>
        <taxon>Ascomycota</taxon>
        <taxon>Pezizomycotina</taxon>
        <taxon>Dothideomycetes</taxon>
        <taxon>Pleosporomycetidae</taxon>
        <taxon>Pleosporales</taxon>
        <taxon>Pleosporineae</taxon>
        <taxon>Pleosporaceae</taxon>
        <taxon>Alternaria</taxon>
        <taxon>Alternaria sect. Alternaria</taxon>
        <taxon>Alternaria alternata complex</taxon>
    </lineage>
</organism>
<protein>
    <submittedName>
        <fullName evidence="1">Uncharacterized protein</fullName>
    </submittedName>
</protein>
<accession>A0A177DCM8</accession>
<sequence length="162" mass="18183">MCTGKHLAMAETAGVALVPSLYRKHGSRNWAEIRDQCTRHCDDIEFLTDDSATARKVLLASSSPASTQPIFIKSTHTELMVAFVKTSISLDRHAAHPRIGRFSKAAGTVNCGHRVSEHSGMWSYYQLERVCRTVRYMSLVSVAWPCIQSPICRTSIRRKMGW</sequence>
<keyword evidence="2" id="KW-1185">Reference proteome</keyword>
<evidence type="ECO:0000313" key="2">
    <source>
        <dbReference type="Proteomes" id="UP000077248"/>
    </source>
</evidence>
<dbReference type="Proteomes" id="UP000077248">
    <property type="component" value="Unassembled WGS sequence"/>
</dbReference>
<dbReference type="VEuPathDB" id="FungiDB:CC77DRAFT_284544"/>
<dbReference type="RefSeq" id="XP_018382677.1">
    <property type="nucleotide sequence ID" value="XM_018531033.1"/>
</dbReference>
<name>A0A177DCM8_ALTAL</name>
<reference evidence="1 2" key="1">
    <citation type="submission" date="2016-05" db="EMBL/GenBank/DDBJ databases">
        <title>Comparative analysis of secretome profiles of manganese(II)-oxidizing ascomycete fungi.</title>
        <authorList>
            <consortium name="DOE Joint Genome Institute"/>
            <person name="Zeiner C.A."/>
            <person name="Purvine S.O."/>
            <person name="Zink E.M."/>
            <person name="Wu S."/>
            <person name="Pasa-Tolic L."/>
            <person name="Chaput D.L."/>
            <person name="Haridas S."/>
            <person name="Grigoriev I.V."/>
            <person name="Santelli C.M."/>
            <person name="Hansel C.M."/>
        </authorList>
    </citation>
    <scope>NUCLEOTIDE SEQUENCE [LARGE SCALE GENOMIC DNA]</scope>
    <source>
        <strain evidence="1 2">SRC1lrK2f</strain>
    </source>
</reference>
<gene>
    <name evidence="1" type="ORF">CC77DRAFT_284544</name>
</gene>
<proteinExistence type="predicted"/>
<dbReference type="EMBL" id="KV441487">
    <property type="protein sequence ID" value="OAG17256.1"/>
    <property type="molecule type" value="Genomic_DNA"/>
</dbReference>
<dbReference type="GeneID" id="29116627"/>
<dbReference type="AlphaFoldDB" id="A0A177DCM8"/>
<dbReference type="KEGG" id="aalt:CC77DRAFT_284544"/>
<evidence type="ECO:0000313" key="1">
    <source>
        <dbReference type="EMBL" id="OAG17256.1"/>
    </source>
</evidence>